<reference evidence="1 2" key="1">
    <citation type="submission" date="2017-10" db="EMBL/GenBank/DDBJ databases">
        <title>Resolving the taxonomy of Roseburia spp., Eubacterium rectale and Agathobacter spp. through phylogenomic analysis.</title>
        <authorList>
            <person name="Sheridan P.O."/>
            <person name="Walker A.W."/>
            <person name="Duncan S.H."/>
            <person name="Scott K.P."/>
            <person name="Toole P.W.O."/>
            <person name="Luis P."/>
            <person name="Flint H.J."/>
        </authorList>
    </citation>
    <scope>NUCLEOTIDE SEQUENCE [LARGE SCALE GENOMIC DNA]</scope>
    <source>
        <strain evidence="1 2">JK623</strain>
    </source>
</reference>
<comment type="caution">
    <text evidence="1">The sequence shown here is derived from an EMBL/GenBank/DDBJ whole genome shotgun (WGS) entry which is preliminary data.</text>
</comment>
<dbReference type="EMBL" id="PDYG01000128">
    <property type="protein sequence ID" value="PHU36677.1"/>
    <property type="molecule type" value="Genomic_DNA"/>
</dbReference>
<dbReference type="Proteomes" id="UP000224563">
    <property type="component" value="Unassembled WGS sequence"/>
</dbReference>
<name>A0A2G3E063_9FIRM</name>
<reference evidence="1 2" key="2">
    <citation type="submission" date="2017-10" db="EMBL/GenBank/DDBJ databases">
        <authorList>
            <person name="Banno H."/>
            <person name="Chua N.-H."/>
        </authorList>
    </citation>
    <scope>NUCLEOTIDE SEQUENCE [LARGE SCALE GENOMIC DNA]</scope>
    <source>
        <strain evidence="1 2">JK623</strain>
    </source>
</reference>
<evidence type="ECO:0000313" key="1">
    <source>
        <dbReference type="EMBL" id="PHU36677.1"/>
    </source>
</evidence>
<proteinExistence type="predicted"/>
<sequence length="132" mass="14914">MGGNHMILRPHHGMCFQFYEGKGYSEEFTDHMGAVMQRLEADPAQLITLQVATDEVCRQCPNNIDGACEDNPKVKRYDEAVLVACGLQDGACITYAHFMETVKSRIIDAKKRENICGDCCWNEICVNHEKEL</sequence>
<evidence type="ECO:0000313" key="2">
    <source>
        <dbReference type="Proteomes" id="UP000224563"/>
    </source>
</evidence>
<gene>
    <name evidence="1" type="ORF">CSX02_11980</name>
</gene>
<organism evidence="1 2">
    <name type="scientific">Agathobacter ruminis</name>
    <dbReference type="NCBI Taxonomy" id="1712665"/>
    <lineage>
        <taxon>Bacteria</taxon>
        <taxon>Bacillati</taxon>
        <taxon>Bacillota</taxon>
        <taxon>Clostridia</taxon>
        <taxon>Lachnospirales</taxon>
        <taxon>Lachnospiraceae</taxon>
        <taxon>Agathobacter</taxon>
    </lineage>
</organism>
<accession>A0A2G3E063</accession>
<protein>
    <submittedName>
        <fullName evidence="1">(Fe-S)-binding protein</fullName>
    </submittedName>
</protein>
<dbReference type="Pfam" id="PF06935">
    <property type="entry name" value="DUF1284"/>
    <property type="match status" value="1"/>
</dbReference>
<dbReference type="AlphaFoldDB" id="A0A2G3E063"/>
<keyword evidence="2" id="KW-1185">Reference proteome</keyword>
<dbReference type="InterPro" id="IPR009702">
    <property type="entry name" value="DUF1284"/>
</dbReference>